<dbReference type="PANTHER" id="PTHR47174:SF3">
    <property type="entry name" value="BRIDGING INTEGRATOR 3"/>
    <property type="match status" value="1"/>
</dbReference>
<sequence>MDATRGVVVEQDLGYAVAIFEYAATETNQISLTEGDRIKIVSKQAKSRGWWKGELRGKTGYFPCDYVKEEKGATDGNSA</sequence>
<dbReference type="OrthoDB" id="10255964at2759"/>
<evidence type="ECO:0000259" key="5">
    <source>
        <dbReference type="PROSITE" id="PS50002"/>
    </source>
</evidence>
<evidence type="ECO:0000256" key="3">
    <source>
        <dbReference type="ARBA" id="ARBA00022490"/>
    </source>
</evidence>
<dbReference type="InterPro" id="IPR036028">
    <property type="entry name" value="SH3-like_dom_sf"/>
</dbReference>
<keyword evidence="3" id="KW-0963">Cytoplasm</keyword>
<dbReference type="Gene3D" id="2.30.30.40">
    <property type="entry name" value="SH3 Domains"/>
    <property type="match status" value="1"/>
</dbReference>
<reference evidence="7" key="1">
    <citation type="submission" date="2025-08" db="UniProtKB">
        <authorList>
            <consortium name="RefSeq"/>
        </authorList>
    </citation>
    <scope>IDENTIFICATION</scope>
    <source>
        <tissue evidence="7">Gonads</tissue>
    </source>
</reference>
<accession>A0A1S3IVR1</accession>
<dbReference type="OMA" id="YRIIAMY"/>
<evidence type="ECO:0000256" key="1">
    <source>
        <dbReference type="ARBA" id="ARBA00004496"/>
    </source>
</evidence>
<dbReference type="KEGG" id="lak:106167811"/>
<keyword evidence="6" id="KW-1185">Reference proteome</keyword>
<dbReference type="GO" id="GO:0097320">
    <property type="term" value="P:plasma membrane tubulation"/>
    <property type="evidence" value="ECO:0007669"/>
    <property type="project" value="TreeGrafter"/>
</dbReference>
<dbReference type="GO" id="GO:0015629">
    <property type="term" value="C:actin cytoskeleton"/>
    <property type="evidence" value="ECO:0007669"/>
    <property type="project" value="TreeGrafter"/>
</dbReference>
<dbReference type="AlphaFoldDB" id="A0A1S3IVR1"/>
<dbReference type="Pfam" id="PF07653">
    <property type="entry name" value="SH3_2"/>
    <property type="match status" value="1"/>
</dbReference>
<proteinExistence type="predicted"/>
<dbReference type="RefSeq" id="XP_013402148.1">
    <property type="nucleotide sequence ID" value="XM_013546694.2"/>
</dbReference>
<feature type="domain" description="SH3" evidence="5">
    <location>
        <begin position="11"/>
        <end position="72"/>
    </location>
</feature>
<evidence type="ECO:0000313" key="7">
    <source>
        <dbReference type="RefSeq" id="XP_013402148.1"/>
    </source>
</evidence>
<comment type="subcellular location">
    <subcellularLocation>
        <location evidence="1">Cytoplasm</location>
    </subcellularLocation>
</comment>
<gene>
    <name evidence="7" type="primary">LOC106167811</name>
</gene>
<keyword evidence="2 4" id="KW-0728">SH3 domain</keyword>
<dbReference type="GO" id="GO:0006897">
    <property type="term" value="P:endocytosis"/>
    <property type="evidence" value="ECO:0007669"/>
    <property type="project" value="InterPro"/>
</dbReference>
<dbReference type="STRING" id="7574.A0A1S3IVR1"/>
<dbReference type="PANTHER" id="PTHR47174">
    <property type="entry name" value="BRIDGING INTEGRATOR 3"/>
    <property type="match status" value="1"/>
</dbReference>
<dbReference type="InterPro" id="IPR001452">
    <property type="entry name" value="SH3_domain"/>
</dbReference>
<dbReference type="InterPro" id="IPR046982">
    <property type="entry name" value="BIN3/RVS161-like"/>
</dbReference>
<evidence type="ECO:0000256" key="4">
    <source>
        <dbReference type="PROSITE-ProRule" id="PRU00192"/>
    </source>
</evidence>
<dbReference type="GO" id="GO:0051666">
    <property type="term" value="P:actin cortical patch localization"/>
    <property type="evidence" value="ECO:0007669"/>
    <property type="project" value="InterPro"/>
</dbReference>
<dbReference type="SUPFAM" id="SSF50044">
    <property type="entry name" value="SH3-domain"/>
    <property type="match status" value="1"/>
</dbReference>
<dbReference type="Proteomes" id="UP000085678">
    <property type="component" value="Unplaced"/>
</dbReference>
<dbReference type="PROSITE" id="PS50002">
    <property type="entry name" value="SH3"/>
    <property type="match status" value="1"/>
</dbReference>
<dbReference type="GO" id="GO:0005737">
    <property type="term" value="C:cytoplasm"/>
    <property type="evidence" value="ECO:0007669"/>
    <property type="project" value="UniProtKB-SubCell"/>
</dbReference>
<protein>
    <submittedName>
        <fullName evidence="7">Guanine nucleotide exchange factor VAV2</fullName>
    </submittedName>
</protein>
<dbReference type="SMART" id="SM00326">
    <property type="entry name" value="SH3"/>
    <property type="match status" value="1"/>
</dbReference>
<dbReference type="PRINTS" id="PR00452">
    <property type="entry name" value="SH3DOMAIN"/>
</dbReference>
<name>A0A1S3IVR1_LINAN</name>
<dbReference type="GO" id="GO:0008289">
    <property type="term" value="F:lipid binding"/>
    <property type="evidence" value="ECO:0007669"/>
    <property type="project" value="TreeGrafter"/>
</dbReference>
<dbReference type="InParanoid" id="A0A1S3IVR1"/>
<dbReference type="GeneID" id="106167811"/>
<evidence type="ECO:0000313" key="6">
    <source>
        <dbReference type="Proteomes" id="UP000085678"/>
    </source>
</evidence>
<evidence type="ECO:0000256" key="2">
    <source>
        <dbReference type="ARBA" id="ARBA00022443"/>
    </source>
</evidence>
<organism evidence="6 7">
    <name type="scientific">Lingula anatina</name>
    <name type="common">Brachiopod</name>
    <name type="synonym">Lingula unguis</name>
    <dbReference type="NCBI Taxonomy" id="7574"/>
    <lineage>
        <taxon>Eukaryota</taxon>
        <taxon>Metazoa</taxon>
        <taxon>Spiralia</taxon>
        <taxon>Lophotrochozoa</taxon>
        <taxon>Brachiopoda</taxon>
        <taxon>Linguliformea</taxon>
        <taxon>Lingulata</taxon>
        <taxon>Lingulida</taxon>
        <taxon>Linguloidea</taxon>
        <taxon>Lingulidae</taxon>
        <taxon>Lingula</taxon>
    </lineage>
</organism>